<evidence type="ECO:0000256" key="3">
    <source>
        <dbReference type="ARBA" id="ARBA00011970"/>
    </source>
</evidence>
<dbReference type="Gene3D" id="3.40.50.2000">
    <property type="entry name" value="Glycogen Phosphorylase B"/>
    <property type="match status" value="1"/>
</dbReference>
<dbReference type="STRING" id="1316936.K678_05973"/>
<evidence type="ECO:0000256" key="6">
    <source>
        <dbReference type="ARBA" id="ARBA00022737"/>
    </source>
</evidence>
<dbReference type="eggNOG" id="COG3914">
    <property type="taxonomic scope" value="Bacteria"/>
</dbReference>
<dbReference type="Pfam" id="PF13432">
    <property type="entry name" value="TPR_16"/>
    <property type="match status" value="2"/>
</dbReference>
<keyword evidence="7 8" id="KW-0802">TPR repeat</keyword>
<dbReference type="Gene3D" id="3.40.50.11380">
    <property type="match status" value="1"/>
</dbReference>
<feature type="repeat" description="TPR" evidence="8">
    <location>
        <begin position="145"/>
        <end position="178"/>
    </location>
</feature>
<keyword evidence="4" id="KW-0328">Glycosyltransferase</keyword>
<dbReference type="RefSeq" id="WP_021131550.1">
    <property type="nucleotide sequence ID" value="NZ_AQPH01000015.1"/>
</dbReference>
<reference evidence="10 11" key="1">
    <citation type="submission" date="2013-04" db="EMBL/GenBank/DDBJ databases">
        <authorList>
            <person name="Kuznetsov B."/>
            <person name="Ivanovsky R."/>
        </authorList>
    </citation>
    <scope>NUCLEOTIDE SEQUENCE [LARGE SCALE GENOMIC DNA]</scope>
    <source>
        <strain evidence="10 11">MGU-K5</strain>
    </source>
</reference>
<dbReference type="PANTHER" id="PTHR44998">
    <property type="match status" value="1"/>
</dbReference>
<evidence type="ECO:0000256" key="2">
    <source>
        <dbReference type="ARBA" id="ARBA00005386"/>
    </source>
</evidence>
<evidence type="ECO:0000256" key="5">
    <source>
        <dbReference type="ARBA" id="ARBA00022679"/>
    </source>
</evidence>
<dbReference type="SUPFAM" id="SSF48452">
    <property type="entry name" value="TPR-like"/>
    <property type="match status" value="1"/>
</dbReference>
<dbReference type="OrthoDB" id="146908at2"/>
<dbReference type="EMBL" id="AQPH01000015">
    <property type="protein sequence ID" value="EPY02404.1"/>
    <property type="molecule type" value="Genomic_DNA"/>
</dbReference>
<dbReference type="GO" id="GO:0097363">
    <property type="term" value="F:protein O-acetylglucosaminyltransferase activity"/>
    <property type="evidence" value="ECO:0007669"/>
    <property type="project" value="UniProtKB-EC"/>
</dbReference>
<dbReference type="PROSITE" id="PS50005">
    <property type="entry name" value="TPR"/>
    <property type="match status" value="2"/>
</dbReference>
<dbReference type="PANTHER" id="PTHR44998:SF1">
    <property type="entry name" value="UDP-N-ACETYLGLUCOSAMINE--PEPTIDE N-ACETYLGLUCOSAMINYLTRANSFERASE 110 KDA SUBUNIT"/>
    <property type="match status" value="1"/>
</dbReference>
<dbReference type="EC" id="2.4.1.255" evidence="3"/>
<keyword evidence="5" id="KW-0808">Transferase</keyword>
<evidence type="ECO:0000256" key="8">
    <source>
        <dbReference type="PROSITE-ProRule" id="PRU00339"/>
    </source>
</evidence>
<comment type="pathway">
    <text evidence="1">Protein modification; protein glycosylation.</text>
</comment>
<accession>S9SCF7</accession>
<dbReference type="Proteomes" id="UP000015350">
    <property type="component" value="Unassembled WGS sequence"/>
</dbReference>
<organism evidence="10 11">
    <name type="scientific">Magnetospirillum fulvum MGU-K5</name>
    <dbReference type="NCBI Taxonomy" id="1316936"/>
    <lineage>
        <taxon>Bacteria</taxon>
        <taxon>Pseudomonadati</taxon>
        <taxon>Pseudomonadota</taxon>
        <taxon>Alphaproteobacteria</taxon>
        <taxon>Rhodospirillales</taxon>
        <taxon>Rhodospirillaceae</taxon>
        <taxon>Magnetospirillum</taxon>
    </lineage>
</organism>
<gene>
    <name evidence="10" type="ORF">K678_05973</name>
</gene>
<comment type="similarity">
    <text evidence="2">Belongs to the glycosyltransferase 41 family. O-GlcNAc transferase subfamily.</text>
</comment>
<dbReference type="InterPro" id="IPR029489">
    <property type="entry name" value="OGT/SEC/SPY_C"/>
</dbReference>
<dbReference type="PATRIC" id="fig|1316936.3.peg.1196"/>
<dbReference type="eggNOG" id="COG0457">
    <property type="taxonomic scope" value="Bacteria"/>
</dbReference>
<evidence type="ECO:0000313" key="10">
    <source>
        <dbReference type="EMBL" id="EPY02404.1"/>
    </source>
</evidence>
<evidence type="ECO:0000256" key="4">
    <source>
        <dbReference type="ARBA" id="ARBA00022676"/>
    </source>
</evidence>
<name>S9SCF7_MAGFU</name>
<evidence type="ECO:0000313" key="11">
    <source>
        <dbReference type="Proteomes" id="UP000015350"/>
    </source>
</evidence>
<dbReference type="SMART" id="SM00028">
    <property type="entry name" value="TPR"/>
    <property type="match status" value="6"/>
</dbReference>
<proteinExistence type="inferred from homology"/>
<comment type="caution">
    <text evidence="10">The sequence shown here is derived from an EMBL/GenBank/DDBJ whole genome shotgun (WGS) entry which is preliminary data.</text>
</comment>
<feature type="repeat" description="TPR" evidence="8">
    <location>
        <begin position="77"/>
        <end position="110"/>
    </location>
</feature>
<feature type="domain" description="O-GlcNAc transferase C-terminal" evidence="9">
    <location>
        <begin position="296"/>
        <end position="452"/>
    </location>
</feature>
<dbReference type="AlphaFoldDB" id="S9SCF7"/>
<evidence type="ECO:0000256" key="1">
    <source>
        <dbReference type="ARBA" id="ARBA00004922"/>
    </source>
</evidence>
<evidence type="ECO:0000259" key="9">
    <source>
        <dbReference type="Pfam" id="PF13844"/>
    </source>
</evidence>
<feature type="domain" description="O-GlcNAc transferase C-terminal" evidence="9">
    <location>
        <begin position="463"/>
        <end position="647"/>
    </location>
</feature>
<dbReference type="Gene3D" id="1.25.40.10">
    <property type="entry name" value="Tetratricopeptide repeat domain"/>
    <property type="match status" value="2"/>
</dbReference>
<keyword evidence="6" id="KW-0677">Repeat</keyword>
<dbReference type="InterPro" id="IPR011990">
    <property type="entry name" value="TPR-like_helical_dom_sf"/>
</dbReference>
<evidence type="ECO:0000256" key="7">
    <source>
        <dbReference type="ARBA" id="ARBA00022803"/>
    </source>
</evidence>
<sequence>MDAAKMAEIERLAAQSEALYRAGRLNEAEAACRRLAGLLPDHPMIHYNLARVQKDRGKLAPAAASLRRAVALAPEMAEAWLNLGMLLTESGRHDEAEAAFTSGLAVRPTLWTLWAGLARIQLARGQRAAAALTLLRALEIAPNTPALLVNLGNLRLEEGQVGEAAALFEQAVALAPTMHEALLGAANAIRRVGDPLVALEYYRRAVAARPGDLALAGRLAEARLSLCDWEGVERLRPDLVAPALAQPGSVIGPMQALALPLSLSPAEGLTIARRRAEQVVAEAKAQGASPRINRPGKRDRLTIGYLSADFHDHPTSHLMRGLFSAHDRAAVRVAALSLGPDDNSAYRRAVREGSDLFLDLAALDNGAAAAAIAEAGIDILVDINVHTRGNRLALTALRPAPLAVNWLGLPGTSGASFIDWAIVDRIVAPPGAEAGFSESLLVLPHCYQPNDRTQPIAPDAPDRAECGLPEGAFVFCCFNQAYKIEPVMFSRWMRILDRVPGSVLWLLGESRAVEDNLRREAQARGIDPARLVFASRLPKPRHLARHRHADLGLDTLFYNAHTTASDALWAGLPLLTAPGPTFAARVGASLLTALGLTDLICPDLDAYEEKAVALASDPAALAAVRERLAAARLTQPLFDTERFARDLERGFALIWEAARAGHRPRRLEVPAQ</sequence>
<protein>
    <recommendedName>
        <fullName evidence="3">protein O-GlcNAc transferase</fullName>
        <ecNumber evidence="3">2.4.1.255</ecNumber>
    </recommendedName>
</protein>
<dbReference type="InterPro" id="IPR019734">
    <property type="entry name" value="TPR_rpt"/>
</dbReference>
<dbReference type="Pfam" id="PF13844">
    <property type="entry name" value="Glyco_transf_41"/>
    <property type="match status" value="2"/>
</dbReference>